<protein>
    <submittedName>
        <fullName evidence="1">Uncharacterized protein</fullName>
    </submittedName>
</protein>
<proteinExistence type="predicted"/>
<dbReference type="EMBL" id="JABEZZ010000004">
    <property type="protein sequence ID" value="MBA0583497.1"/>
    <property type="molecule type" value="Genomic_DNA"/>
</dbReference>
<accession>A0A7J8P2M2</accession>
<evidence type="ECO:0000313" key="2">
    <source>
        <dbReference type="Proteomes" id="UP000593578"/>
    </source>
</evidence>
<organism evidence="1 2">
    <name type="scientific">Gossypium raimondii</name>
    <name type="common">Peruvian cotton</name>
    <name type="synonym">Gossypium klotzschianum subsp. raimondii</name>
    <dbReference type="NCBI Taxonomy" id="29730"/>
    <lineage>
        <taxon>Eukaryota</taxon>
        <taxon>Viridiplantae</taxon>
        <taxon>Streptophyta</taxon>
        <taxon>Embryophyta</taxon>
        <taxon>Tracheophyta</taxon>
        <taxon>Spermatophyta</taxon>
        <taxon>Magnoliopsida</taxon>
        <taxon>eudicotyledons</taxon>
        <taxon>Gunneridae</taxon>
        <taxon>Pentapetalae</taxon>
        <taxon>rosids</taxon>
        <taxon>malvids</taxon>
        <taxon>Malvales</taxon>
        <taxon>Malvaceae</taxon>
        <taxon>Malvoideae</taxon>
        <taxon>Gossypium</taxon>
    </lineage>
</organism>
<comment type="caution">
    <text evidence="1">The sequence shown here is derived from an EMBL/GenBank/DDBJ whole genome shotgun (WGS) entry which is preliminary data.</text>
</comment>
<feature type="non-terminal residue" evidence="1">
    <location>
        <position position="25"/>
    </location>
</feature>
<sequence>MFNYLQTESTLNCFMMPLEEKLVEA</sequence>
<evidence type="ECO:0000313" key="1">
    <source>
        <dbReference type="EMBL" id="MBA0583497.1"/>
    </source>
</evidence>
<reference evidence="1 2" key="1">
    <citation type="journal article" date="2019" name="Genome Biol. Evol.">
        <title>Insights into the evolution of the New World diploid cottons (Gossypium, subgenus Houzingenia) based on genome sequencing.</title>
        <authorList>
            <person name="Grover C.E."/>
            <person name="Arick M.A. 2nd"/>
            <person name="Thrash A."/>
            <person name="Conover J.L."/>
            <person name="Sanders W.S."/>
            <person name="Peterson D.G."/>
            <person name="Frelichowski J.E."/>
            <person name="Scheffler J.A."/>
            <person name="Scheffler B.E."/>
            <person name="Wendel J.F."/>
        </authorList>
    </citation>
    <scope>NUCLEOTIDE SEQUENCE [LARGE SCALE GENOMIC DNA]</scope>
    <source>
        <strain evidence="1">8</strain>
        <tissue evidence="1">Leaf</tissue>
    </source>
</reference>
<name>A0A7J8P2M2_GOSRA</name>
<dbReference type="Proteomes" id="UP000593578">
    <property type="component" value="Unassembled WGS sequence"/>
</dbReference>
<gene>
    <name evidence="1" type="ORF">Gorai_014351</name>
</gene>
<dbReference type="AlphaFoldDB" id="A0A7J8P2M2"/>